<keyword evidence="3 5" id="KW-1133">Transmembrane helix</keyword>
<dbReference type="InterPro" id="IPR036890">
    <property type="entry name" value="HATPase_C_sf"/>
</dbReference>
<proteinExistence type="predicted"/>
<dbReference type="Pfam" id="PF01061">
    <property type="entry name" value="ABC2_membrane"/>
    <property type="match status" value="1"/>
</dbReference>
<organism evidence="7 8">
    <name type="scientific">Oenococcus oeni ATCC BAA-1163</name>
    <dbReference type="NCBI Taxonomy" id="379360"/>
    <lineage>
        <taxon>Bacteria</taxon>
        <taxon>Bacillati</taxon>
        <taxon>Bacillota</taxon>
        <taxon>Bacilli</taxon>
        <taxon>Lactobacillales</taxon>
        <taxon>Lactobacillaceae</taxon>
        <taxon>Oenococcus</taxon>
    </lineage>
</organism>
<feature type="transmembrane region" description="Helical" evidence="5">
    <location>
        <begin position="95"/>
        <end position="115"/>
    </location>
</feature>
<feature type="transmembrane region" description="Helical" evidence="5">
    <location>
        <begin position="45"/>
        <end position="63"/>
    </location>
</feature>
<dbReference type="AlphaFoldDB" id="A0NJV3"/>
<dbReference type="PRINTS" id="PR00164">
    <property type="entry name" value="ABC2TRNSPORT"/>
</dbReference>
<evidence type="ECO:0000256" key="1">
    <source>
        <dbReference type="ARBA" id="ARBA00004141"/>
    </source>
</evidence>
<evidence type="ECO:0000313" key="8">
    <source>
        <dbReference type="Proteomes" id="UP000003346"/>
    </source>
</evidence>
<keyword evidence="2 5" id="KW-0812">Transmembrane</keyword>
<dbReference type="InterPro" id="IPR013525">
    <property type="entry name" value="ABC2_TM"/>
</dbReference>
<name>A0NJV3_OENOE</name>
<evidence type="ECO:0000256" key="2">
    <source>
        <dbReference type="ARBA" id="ARBA00022692"/>
    </source>
</evidence>
<dbReference type="Proteomes" id="UP000003346">
    <property type="component" value="Unassembled WGS sequence"/>
</dbReference>
<evidence type="ECO:0000313" key="7">
    <source>
        <dbReference type="EMBL" id="EAV39221.1"/>
    </source>
</evidence>
<dbReference type="GO" id="GO:0043190">
    <property type="term" value="C:ATP-binding cassette (ABC) transporter complex"/>
    <property type="evidence" value="ECO:0007669"/>
    <property type="project" value="InterPro"/>
</dbReference>
<dbReference type="HOGENOM" id="CLU_1747772_0_0_9"/>
<dbReference type="EMBL" id="AAUV01000055">
    <property type="protein sequence ID" value="EAV39221.1"/>
    <property type="molecule type" value="Genomic_DNA"/>
</dbReference>
<feature type="transmembrane region" description="Helical" evidence="5">
    <location>
        <begin position="12"/>
        <end position="33"/>
    </location>
</feature>
<keyword evidence="4 5" id="KW-0472">Membrane</keyword>
<evidence type="ECO:0000256" key="4">
    <source>
        <dbReference type="ARBA" id="ARBA00023136"/>
    </source>
</evidence>
<evidence type="ECO:0000259" key="6">
    <source>
        <dbReference type="Pfam" id="PF01061"/>
    </source>
</evidence>
<comment type="caution">
    <text evidence="7">The sequence shown here is derived from an EMBL/GenBank/DDBJ whole genome shotgun (WGS) entry which is preliminary data.</text>
</comment>
<evidence type="ECO:0000256" key="5">
    <source>
        <dbReference type="SAM" id="Phobius"/>
    </source>
</evidence>
<dbReference type="GO" id="GO:0140359">
    <property type="term" value="F:ABC-type transporter activity"/>
    <property type="evidence" value="ECO:0007669"/>
    <property type="project" value="InterPro"/>
</dbReference>
<dbReference type="InterPro" id="IPR000412">
    <property type="entry name" value="ABC_2_transport"/>
</dbReference>
<reference evidence="7 8" key="1">
    <citation type="submission" date="2006-11" db="EMBL/GenBank/DDBJ databases">
        <authorList>
            <consortium name="Laboratoire de Microbiologie (Universite Bourgogne)"/>
            <consortium name="GENOME Express"/>
            <consortium name="UMR Oenologie Ampelologie (Universite Bordeaux 2)"/>
            <person name="Guzzo J."/>
        </authorList>
    </citation>
    <scope>NUCLEOTIDE SEQUENCE [LARGE SCALE GENOMIC DNA]</scope>
    <source>
        <strain evidence="7 8">ATCC BAA-1163</strain>
    </source>
</reference>
<evidence type="ECO:0000256" key="3">
    <source>
        <dbReference type="ARBA" id="ARBA00022989"/>
    </source>
</evidence>
<feature type="domain" description="ABC-2 type transporter transmembrane" evidence="6">
    <location>
        <begin position="8"/>
        <end position="81"/>
    </location>
</feature>
<sequence length="163" mass="18390">MINHVLFSLREFIFMLFWLLFASLPIALVGLMISMISNENNREVFSNLLAFPLIIVSGLWWPLDQMPIFLRWIGHFSPVYVLNIGGQRLSDGENIKIICIVNLFIWFFIINCKGIGFDKGKARSTVHGLTGIKERLAAVGGKFKIKSGRNGTVATIELFDQGD</sequence>
<accession>A0NJV3</accession>
<comment type="subcellular location">
    <subcellularLocation>
        <location evidence="1">Membrane</location>
        <topology evidence="1">Multi-pass membrane protein</topology>
    </subcellularLocation>
</comment>
<dbReference type="Gene3D" id="3.30.565.10">
    <property type="entry name" value="Histidine kinase-like ATPase, C-terminal domain"/>
    <property type="match status" value="1"/>
</dbReference>
<protein>
    <submittedName>
        <fullName evidence="7">ABC transporter, permease</fullName>
    </submittedName>
</protein>
<gene>
    <name evidence="7" type="ORF">OENOO_60035</name>
</gene>